<feature type="non-terminal residue" evidence="1">
    <location>
        <position position="1"/>
    </location>
</feature>
<feature type="non-terminal residue" evidence="1">
    <location>
        <position position="188"/>
    </location>
</feature>
<comment type="caution">
    <text evidence="1">The sequence shown here is derived from an EMBL/GenBank/DDBJ whole genome shotgun (WGS) entry which is preliminary data.</text>
</comment>
<organism evidence="1 2">
    <name type="scientific">Anaerostipes hadrus</name>
    <dbReference type="NCBI Taxonomy" id="649756"/>
    <lineage>
        <taxon>Bacteria</taxon>
        <taxon>Bacillati</taxon>
        <taxon>Bacillota</taxon>
        <taxon>Clostridia</taxon>
        <taxon>Lachnospirales</taxon>
        <taxon>Lachnospiraceae</taxon>
        <taxon>Anaerostipes</taxon>
    </lineage>
</organism>
<evidence type="ECO:0000313" key="2">
    <source>
        <dbReference type="Proteomes" id="UP001644750"/>
    </source>
</evidence>
<dbReference type="EMBL" id="JAAITB010000117">
    <property type="protein sequence ID" value="NSJ81178.1"/>
    <property type="molecule type" value="Genomic_DNA"/>
</dbReference>
<evidence type="ECO:0000313" key="1">
    <source>
        <dbReference type="EMBL" id="NSJ81178.1"/>
    </source>
</evidence>
<keyword evidence="2" id="KW-1185">Reference proteome</keyword>
<accession>A0ABX2I3P9</accession>
<proteinExistence type="predicted"/>
<name>A0ABX2I3P9_ANAHA</name>
<dbReference type="RefSeq" id="WP_330601562.1">
    <property type="nucleotide sequence ID" value="NZ_JAAITB010000117.1"/>
</dbReference>
<protein>
    <submittedName>
        <fullName evidence="1">Uncharacterized protein</fullName>
    </submittedName>
</protein>
<dbReference type="Proteomes" id="UP001644750">
    <property type="component" value="Unassembled WGS sequence"/>
</dbReference>
<sequence>SKGKEQIIALKIVDKNGKEVYATQYVKVEVGKTRKITLPKFSGYYPKNKNYNMTLKGTQEGNTVQKVVYTRTAAGPAISYNYRVKITKKKYKLYKNFKWKKSKTKVYKKTYVAKYRYDHKNGNKYLALYTKGGKFVGYINKKAVKRLGSATQPEQGKAYTYGKRVKIKSKKYKLYKNFKWKKSKTKVY</sequence>
<gene>
    <name evidence="1" type="ORF">G5A72_16720</name>
</gene>
<reference evidence="1 2" key="1">
    <citation type="journal article" date="2020" name="Cell Host Microbe">
        <title>Functional and Genomic Variation between Human-Derived Isolates of Lachnospiraceae Reveals Inter- and Intra-Species Diversity.</title>
        <authorList>
            <person name="Sorbara M.T."/>
            <person name="Littmann E.R."/>
            <person name="Fontana E."/>
            <person name="Moody T.U."/>
            <person name="Kohout C.E."/>
            <person name="Gjonbalaj M."/>
            <person name="Eaton V."/>
            <person name="Seok R."/>
            <person name="Leiner I.M."/>
            <person name="Pamer E.G."/>
        </authorList>
    </citation>
    <scope>NUCLEOTIDE SEQUENCE [LARGE SCALE GENOMIC DNA]</scope>
    <source>
        <strain evidence="1 2">MSK.14.57</strain>
    </source>
</reference>